<dbReference type="EMBL" id="FOJA01000002">
    <property type="protein sequence ID" value="SEW34978.1"/>
    <property type="molecule type" value="Genomic_DNA"/>
</dbReference>
<proteinExistence type="predicted"/>
<dbReference type="Proteomes" id="UP000198518">
    <property type="component" value="Unassembled WGS sequence"/>
</dbReference>
<evidence type="ECO:0000313" key="2">
    <source>
        <dbReference type="EMBL" id="SEW34978.1"/>
    </source>
</evidence>
<accession>A0A1I0R4R0</accession>
<keyword evidence="3" id="KW-1185">Reference proteome</keyword>
<evidence type="ECO:0000256" key="1">
    <source>
        <dbReference type="SAM" id="MobiDB-lite"/>
    </source>
</evidence>
<dbReference type="AlphaFoldDB" id="A0A1I0R4R0"/>
<reference evidence="2 3" key="1">
    <citation type="submission" date="2016-10" db="EMBL/GenBank/DDBJ databases">
        <authorList>
            <person name="de Groot N.N."/>
        </authorList>
    </citation>
    <scope>NUCLEOTIDE SEQUENCE [LARGE SCALE GENOMIC DNA]</scope>
    <source>
        <strain evidence="2 3">CGMCC 1.5337</strain>
    </source>
</reference>
<dbReference type="STRING" id="355548.SAMN04487945_3110"/>
<organism evidence="2 3">
    <name type="scientific">Halobacterium jilantaiense</name>
    <dbReference type="NCBI Taxonomy" id="355548"/>
    <lineage>
        <taxon>Archaea</taxon>
        <taxon>Methanobacteriati</taxon>
        <taxon>Methanobacteriota</taxon>
        <taxon>Stenosarchaea group</taxon>
        <taxon>Halobacteria</taxon>
        <taxon>Halobacteriales</taxon>
        <taxon>Halobacteriaceae</taxon>
        <taxon>Halobacterium</taxon>
    </lineage>
</organism>
<evidence type="ECO:0008006" key="4">
    <source>
        <dbReference type="Google" id="ProtNLM"/>
    </source>
</evidence>
<feature type="region of interest" description="Disordered" evidence="1">
    <location>
        <begin position="148"/>
        <end position="176"/>
    </location>
</feature>
<name>A0A1I0R4R0_9EURY</name>
<evidence type="ECO:0000313" key="3">
    <source>
        <dbReference type="Proteomes" id="UP000198518"/>
    </source>
</evidence>
<gene>
    <name evidence="2" type="ORF">SAMN04487945_3110</name>
</gene>
<protein>
    <recommendedName>
        <fullName evidence="4">GIY-YIG domain-containing protein</fullName>
    </recommendedName>
</protein>
<sequence length="287" mass="32576">MNESRFHAADWLGVNWSNWGTLDPDGDHLSTFSTDEGLYRIRHPARAGLEYIGETGRSLRGRVRSLAHGAFADEMPYRDPHTAAPCIWAVQQEDGEKLEVSGATPTLAEDKQARKAFEDALIAVYRRETGESPTANFGRIINGYRQSTYRSGEERGGPLEPGETESNTEDGVGPLDWSRSDDVLSEDWMGLWWASPRPLAKADTSIPTDDGLYRIWREDEAPPLEYIGQSSNLKSRLYRHRRNRDETLLFSYSELGEHDAQHKREEVETELIGVHWLEVGKSPRDQF</sequence>
<dbReference type="RefSeq" id="WP_089670503.1">
    <property type="nucleotide sequence ID" value="NZ_FOJA01000002.1"/>
</dbReference>